<comment type="caution">
    <text evidence="2">The sequence shown here is derived from an EMBL/GenBank/DDBJ whole genome shotgun (WGS) entry which is preliminary data.</text>
</comment>
<keyword evidence="2" id="KW-0548">Nucleotidyltransferase</keyword>
<keyword evidence="2" id="KW-0808">Transferase</keyword>
<gene>
    <name evidence="2" type="ORF">Tci_051727</name>
</gene>
<sequence>MSLFKVPHGVLTAMEVIRVLYGSSIDLHPSNFSSNWCSIVQELQHLKEKGFDFWAHCKKRIGNGADTRFWYDHWIGELPLYAKFPWLFALELIKDVSVAFKINSSIESSFRRKVRSGCEHMQLTELLTLLEPISLSTSNDRWYCDLVGDGIFKVKEIRSYIDDLLLPKAEPTRWIKAIPIKINIFAWRARRDCLPTRTNLIKRGITIDSTLCPICGVSEEDVQHTFFRCDLAKNISRRICRWWEIESCGWSSFQEWADWFSSIRVSSKLKAILEGVFYVAWWYFWSFRNRSIFDDKAPSRSELFDDIVLSTFNWCKWRCHISFFLG</sequence>
<dbReference type="AlphaFoldDB" id="A0A6L2N2A9"/>
<dbReference type="PANTHER" id="PTHR36617">
    <property type="entry name" value="PROTEIN, PUTATIVE-RELATED"/>
    <property type="match status" value="1"/>
</dbReference>
<dbReference type="GO" id="GO:0003964">
    <property type="term" value="F:RNA-directed DNA polymerase activity"/>
    <property type="evidence" value="ECO:0007669"/>
    <property type="project" value="UniProtKB-KW"/>
</dbReference>
<name>A0A6L2N2A9_TANCI</name>
<evidence type="ECO:0000313" key="2">
    <source>
        <dbReference type="EMBL" id="GEU79749.1"/>
    </source>
</evidence>
<feature type="domain" description="Reverse transcriptase zinc-binding" evidence="1">
    <location>
        <begin position="172"/>
        <end position="234"/>
    </location>
</feature>
<organism evidence="2">
    <name type="scientific">Tanacetum cinerariifolium</name>
    <name type="common">Dalmatian daisy</name>
    <name type="synonym">Chrysanthemum cinerariifolium</name>
    <dbReference type="NCBI Taxonomy" id="118510"/>
    <lineage>
        <taxon>Eukaryota</taxon>
        <taxon>Viridiplantae</taxon>
        <taxon>Streptophyta</taxon>
        <taxon>Embryophyta</taxon>
        <taxon>Tracheophyta</taxon>
        <taxon>Spermatophyta</taxon>
        <taxon>Magnoliopsida</taxon>
        <taxon>eudicotyledons</taxon>
        <taxon>Gunneridae</taxon>
        <taxon>Pentapetalae</taxon>
        <taxon>asterids</taxon>
        <taxon>campanulids</taxon>
        <taxon>Asterales</taxon>
        <taxon>Asteraceae</taxon>
        <taxon>Asteroideae</taxon>
        <taxon>Anthemideae</taxon>
        <taxon>Anthemidinae</taxon>
        <taxon>Tanacetum</taxon>
    </lineage>
</organism>
<reference evidence="2" key="1">
    <citation type="journal article" date="2019" name="Sci. Rep.">
        <title>Draft genome of Tanacetum cinerariifolium, the natural source of mosquito coil.</title>
        <authorList>
            <person name="Yamashiro T."/>
            <person name="Shiraishi A."/>
            <person name="Satake H."/>
            <person name="Nakayama K."/>
        </authorList>
    </citation>
    <scope>NUCLEOTIDE SEQUENCE</scope>
</reference>
<dbReference type="InterPro" id="IPR026960">
    <property type="entry name" value="RVT-Znf"/>
</dbReference>
<protein>
    <submittedName>
        <fullName evidence="2">RNA-directed DNA polymerase, eukaryota</fullName>
    </submittedName>
</protein>
<accession>A0A6L2N2A9</accession>
<dbReference type="Pfam" id="PF13966">
    <property type="entry name" value="zf-RVT"/>
    <property type="match status" value="1"/>
</dbReference>
<proteinExistence type="predicted"/>
<evidence type="ECO:0000259" key="1">
    <source>
        <dbReference type="Pfam" id="PF13966"/>
    </source>
</evidence>
<keyword evidence="2" id="KW-0695">RNA-directed DNA polymerase</keyword>
<dbReference type="EMBL" id="BKCJ010007938">
    <property type="protein sequence ID" value="GEU79749.1"/>
    <property type="molecule type" value="Genomic_DNA"/>
</dbReference>
<dbReference type="PANTHER" id="PTHR36617:SF15">
    <property type="entry name" value="REVERSE TRANSCRIPTASE ZINC-BINDING DOMAIN-CONTAINING PROTEIN"/>
    <property type="match status" value="1"/>
</dbReference>